<gene>
    <name evidence="1" type="ORF">PAUS00366_LOCUS1444</name>
</gene>
<evidence type="ECO:0000313" key="1">
    <source>
        <dbReference type="EMBL" id="CAE0708724.1"/>
    </source>
</evidence>
<name>A0A7S4AA41_9STRA</name>
<sequence>MLSTLRRKVIEMFRVLSFLMLPVWVSLILRDGNQGLIQEVSAYSTKSHRYTRRGWMQVSCASLVTIQHPFSAYAKAPPATTPLENLIEAQETLDTLLVNYKRATTDCTFADVPRELLETKNKELLLEKAATNALFDKSASIETCKTTNRIVRDYLGVTGKGPLVGIEKQIKSGLEFVDPDFMDDYVSELEAFSQAYSKATSLSYTAGIADLDSVNNFSKDDADESKRDDDSNLQQTKKAIREAKSNLDAVILLLQKS</sequence>
<dbReference type="EMBL" id="HBIX01001945">
    <property type="protein sequence ID" value="CAE0708724.1"/>
    <property type="molecule type" value="Transcribed_RNA"/>
</dbReference>
<accession>A0A7S4AA41</accession>
<dbReference type="AlphaFoldDB" id="A0A7S4AA41"/>
<protein>
    <submittedName>
        <fullName evidence="1">Uncharacterized protein</fullName>
    </submittedName>
</protein>
<organism evidence="1">
    <name type="scientific">Pseudo-nitzschia australis</name>
    <dbReference type="NCBI Taxonomy" id="44445"/>
    <lineage>
        <taxon>Eukaryota</taxon>
        <taxon>Sar</taxon>
        <taxon>Stramenopiles</taxon>
        <taxon>Ochrophyta</taxon>
        <taxon>Bacillariophyta</taxon>
        <taxon>Bacillariophyceae</taxon>
        <taxon>Bacillariophycidae</taxon>
        <taxon>Bacillariales</taxon>
        <taxon>Bacillariaceae</taxon>
        <taxon>Pseudo-nitzschia</taxon>
    </lineage>
</organism>
<proteinExistence type="predicted"/>
<reference evidence="1" key="1">
    <citation type="submission" date="2021-01" db="EMBL/GenBank/DDBJ databases">
        <authorList>
            <person name="Corre E."/>
            <person name="Pelletier E."/>
            <person name="Niang G."/>
            <person name="Scheremetjew M."/>
            <person name="Finn R."/>
            <person name="Kale V."/>
            <person name="Holt S."/>
            <person name="Cochrane G."/>
            <person name="Meng A."/>
            <person name="Brown T."/>
            <person name="Cohen L."/>
        </authorList>
    </citation>
    <scope>NUCLEOTIDE SEQUENCE</scope>
    <source>
        <strain evidence="1">10249 10 AB</strain>
    </source>
</reference>